<sequence>MMPAIPPERSISMFGKKDPMPKHISLRQQINEDEKLSALMTAIMEAVPNLKTEHRVRISDAAVCWATYLTHHHFSGTPSGDELERMAMDILNSGCLLLKSEINSRADEKRLGELEYVFTRYIVESTELLRENPEDPWLVRVTREADEARTVLTELASLPAEIEEIYEKSQGHEEVLAVDRRHIGQVVSWLIGIPLPLLPTYGSTQLSCLASRLSERFVCQDGAIEDMNKSIFTNALLHPDRKKCPRASLLFLGPSGVGKTGIAKSIAEVFFGSQDSLICVDMSQFGELRLQQEHSGFQSIAETIRENPYRLILFEKIGKSNLDAMRTFLLDLISGKLSDKDGHHANLTNVIVIITFDVRAKRLRRQVKSFEGVPAKTSAKDRAVEEDKGAKAIESWLDENVMPQLNVVVKKMANKHGVPCAVYIDTMIGTEKLSFRLDETDLIEEWMNRHFRLSFRNCRSLYQMRNGTLELRNCLSSLPDLTDYSHFQSQKLLLDKALHAIEICNRINKAVEDSNKQIQKLDEKCFKSELVYKLDGIMLLNPSEQAQINTLSIPLKEDGVLPKPDRRKTGKLIYSLFRGNAGSTEGSDLCKFEESSVRNNKSGKSGRVLIKRLFSKLF</sequence>
<keyword evidence="5" id="KW-1185">Reference proteome</keyword>
<accession>A0AAV1DKZ4</accession>
<dbReference type="GO" id="GO:0016887">
    <property type="term" value="F:ATP hydrolysis activity"/>
    <property type="evidence" value="ECO:0007669"/>
    <property type="project" value="InterPro"/>
</dbReference>
<reference evidence="4" key="1">
    <citation type="submission" date="2023-03" db="EMBL/GenBank/DDBJ databases">
        <authorList>
            <person name="Julca I."/>
        </authorList>
    </citation>
    <scope>NUCLEOTIDE SEQUENCE</scope>
</reference>
<dbReference type="GO" id="GO:0005524">
    <property type="term" value="F:ATP binding"/>
    <property type="evidence" value="ECO:0007669"/>
    <property type="project" value="UniProtKB-KW"/>
</dbReference>
<dbReference type="InterPro" id="IPR003959">
    <property type="entry name" value="ATPase_AAA_core"/>
</dbReference>
<dbReference type="Proteomes" id="UP001161247">
    <property type="component" value="Chromosome 6"/>
</dbReference>
<evidence type="ECO:0000313" key="5">
    <source>
        <dbReference type="Proteomes" id="UP001161247"/>
    </source>
</evidence>
<dbReference type="Pfam" id="PF07724">
    <property type="entry name" value="AAA_2"/>
    <property type="match status" value="1"/>
</dbReference>
<keyword evidence="1" id="KW-0547">Nucleotide-binding</keyword>
<dbReference type="SUPFAM" id="SSF52540">
    <property type="entry name" value="P-loop containing nucleoside triphosphate hydrolases"/>
    <property type="match status" value="1"/>
</dbReference>
<dbReference type="PRINTS" id="PR00300">
    <property type="entry name" value="CLPPROTEASEA"/>
</dbReference>
<evidence type="ECO:0000256" key="1">
    <source>
        <dbReference type="ARBA" id="ARBA00022741"/>
    </source>
</evidence>
<organism evidence="4 5">
    <name type="scientific">Oldenlandia corymbosa var. corymbosa</name>
    <dbReference type="NCBI Taxonomy" id="529605"/>
    <lineage>
        <taxon>Eukaryota</taxon>
        <taxon>Viridiplantae</taxon>
        <taxon>Streptophyta</taxon>
        <taxon>Embryophyta</taxon>
        <taxon>Tracheophyta</taxon>
        <taxon>Spermatophyta</taxon>
        <taxon>Magnoliopsida</taxon>
        <taxon>eudicotyledons</taxon>
        <taxon>Gunneridae</taxon>
        <taxon>Pentapetalae</taxon>
        <taxon>asterids</taxon>
        <taxon>lamiids</taxon>
        <taxon>Gentianales</taxon>
        <taxon>Rubiaceae</taxon>
        <taxon>Rubioideae</taxon>
        <taxon>Spermacoceae</taxon>
        <taxon>Hedyotis-Oldenlandia complex</taxon>
        <taxon>Oldenlandia</taxon>
    </lineage>
</organism>
<feature type="domain" description="ATPase AAA-type core" evidence="3">
    <location>
        <begin position="245"/>
        <end position="383"/>
    </location>
</feature>
<dbReference type="Gene3D" id="3.40.50.300">
    <property type="entry name" value="P-loop containing nucleotide triphosphate hydrolases"/>
    <property type="match status" value="1"/>
</dbReference>
<keyword evidence="2" id="KW-0067">ATP-binding</keyword>
<dbReference type="GO" id="GO:0034605">
    <property type="term" value="P:cellular response to heat"/>
    <property type="evidence" value="ECO:0007669"/>
    <property type="project" value="TreeGrafter"/>
</dbReference>
<dbReference type="InterPro" id="IPR001270">
    <property type="entry name" value="ClpA/B"/>
</dbReference>
<evidence type="ECO:0000256" key="2">
    <source>
        <dbReference type="ARBA" id="ARBA00022840"/>
    </source>
</evidence>
<dbReference type="GO" id="GO:0005737">
    <property type="term" value="C:cytoplasm"/>
    <property type="evidence" value="ECO:0007669"/>
    <property type="project" value="TreeGrafter"/>
</dbReference>
<proteinExistence type="predicted"/>
<gene>
    <name evidence="4" type="ORF">OLC1_LOCUS16568</name>
</gene>
<dbReference type="EMBL" id="OX459123">
    <property type="protein sequence ID" value="CAI9108486.1"/>
    <property type="molecule type" value="Genomic_DNA"/>
</dbReference>
<dbReference type="AlphaFoldDB" id="A0AAV1DKZ4"/>
<name>A0AAV1DKZ4_OLDCO</name>
<dbReference type="PANTHER" id="PTHR11638:SF18">
    <property type="entry name" value="HEAT SHOCK PROTEIN 104"/>
    <property type="match status" value="1"/>
</dbReference>
<dbReference type="PANTHER" id="PTHR11638">
    <property type="entry name" value="ATP-DEPENDENT CLP PROTEASE"/>
    <property type="match status" value="1"/>
</dbReference>
<dbReference type="InterPro" id="IPR027417">
    <property type="entry name" value="P-loop_NTPase"/>
</dbReference>
<evidence type="ECO:0000259" key="3">
    <source>
        <dbReference type="Pfam" id="PF07724"/>
    </source>
</evidence>
<evidence type="ECO:0000313" key="4">
    <source>
        <dbReference type="EMBL" id="CAI9108486.1"/>
    </source>
</evidence>
<dbReference type="InterPro" id="IPR050130">
    <property type="entry name" value="ClpA_ClpB"/>
</dbReference>
<protein>
    <submittedName>
        <fullName evidence="4">OLC1v1008084C1</fullName>
    </submittedName>
</protein>